<sequence>MVALSRLAGAAPPSPRPGSERPGKQVRPGQRLLDPGEASRSPGRGAGAHWLARGLRVRAAGRRRADSGALRERRGSHSDEIPVPGQRQQPASAFLLPSQIETEGGGREVEKKKKKSQPEREGGEAPAELLPDPLVSTSAFPRGLAPGAPAAERPRSPSSRWAGAPALPRKTRIDQTRKEFFSTANEQEARLPAFPSPPPRPGPPPSPPRPPSPPLSFLLGLCSGLRGCGRSQPAAAEPGRASRAGLPPSASSHLELPAAAAVAAGGPSALAGGSCSVLSIACSLSLSLSFFFLVGFLRGGLAASLRL</sequence>
<feature type="non-terminal residue" evidence="1">
    <location>
        <position position="1"/>
    </location>
</feature>
<proteinExistence type="predicted"/>
<reference evidence="1" key="2">
    <citation type="submission" date="2025-03" db="EMBL/GenBank/DDBJ databases">
        <authorList>
            <consortium name="ELIXIR-Norway"/>
            <consortium name="Elixir Norway"/>
        </authorList>
    </citation>
    <scope>NUCLEOTIDE SEQUENCE</scope>
</reference>
<evidence type="ECO:0000313" key="2">
    <source>
        <dbReference type="Proteomes" id="UP001162501"/>
    </source>
</evidence>
<reference evidence="1" key="1">
    <citation type="submission" date="2023-05" db="EMBL/GenBank/DDBJ databases">
        <authorList>
            <consortium name="ELIXIR-Norway"/>
        </authorList>
    </citation>
    <scope>NUCLEOTIDE SEQUENCE</scope>
</reference>
<protein>
    <submittedName>
        <fullName evidence="1">Uncharacterized protein</fullName>
    </submittedName>
</protein>
<accession>A0AC60A4F2</accession>
<dbReference type="EMBL" id="OX596091">
    <property type="protein sequence ID" value="CAN0553562.1"/>
    <property type="molecule type" value="Genomic_DNA"/>
</dbReference>
<name>A0AC60A4F2_RANTA</name>
<gene>
    <name evidence="1" type="ORF">MRATA1EN22A_LOCUS26560</name>
</gene>
<feature type="non-terminal residue" evidence="1">
    <location>
        <position position="307"/>
    </location>
</feature>
<evidence type="ECO:0000313" key="1">
    <source>
        <dbReference type="EMBL" id="CAN0553562.1"/>
    </source>
</evidence>
<organism evidence="1 2">
    <name type="scientific">Rangifer tarandus platyrhynchus</name>
    <name type="common">Svalbard reindeer</name>
    <dbReference type="NCBI Taxonomy" id="3082113"/>
    <lineage>
        <taxon>Eukaryota</taxon>
        <taxon>Metazoa</taxon>
        <taxon>Chordata</taxon>
        <taxon>Craniata</taxon>
        <taxon>Vertebrata</taxon>
        <taxon>Euteleostomi</taxon>
        <taxon>Mammalia</taxon>
        <taxon>Eutheria</taxon>
        <taxon>Laurasiatheria</taxon>
        <taxon>Artiodactyla</taxon>
        <taxon>Ruminantia</taxon>
        <taxon>Pecora</taxon>
        <taxon>Cervidae</taxon>
        <taxon>Odocoileinae</taxon>
        <taxon>Rangifer</taxon>
    </lineage>
</organism>
<dbReference type="Proteomes" id="UP001162501">
    <property type="component" value="Chromosome 7"/>
</dbReference>